<dbReference type="EMBL" id="CM045767">
    <property type="protein sequence ID" value="KAI7996312.1"/>
    <property type="molecule type" value="Genomic_DNA"/>
</dbReference>
<organism evidence="1 2">
    <name type="scientific">Camellia lanceoleosa</name>
    <dbReference type="NCBI Taxonomy" id="1840588"/>
    <lineage>
        <taxon>Eukaryota</taxon>
        <taxon>Viridiplantae</taxon>
        <taxon>Streptophyta</taxon>
        <taxon>Embryophyta</taxon>
        <taxon>Tracheophyta</taxon>
        <taxon>Spermatophyta</taxon>
        <taxon>Magnoliopsida</taxon>
        <taxon>eudicotyledons</taxon>
        <taxon>Gunneridae</taxon>
        <taxon>Pentapetalae</taxon>
        <taxon>asterids</taxon>
        <taxon>Ericales</taxon>
        <taxon>Theaceae</taxon>
        <taxon>Camellia</taxon>
    </lineage>
</organism>
<name>A0ACC0G5G4_9ERIC</name>
<reference evidence="1 2" key="1">
    <citation type="journal article" date="2022" name="Plant J.">
        <title>Chromosome-level genome of Camellia lanceoleosa provides a valuable resource for understanding genome evolution and self-incompatibility.</title>
        <authorList>
            <person name="Gong W."/>
            <person name="Xiao S."/>
            <person name="Wang L."/>
            <person name="Liao Z."/>
            <person name="Chang Y."/>
            <person name="Mo W."/>
            <person name="Hu G."/>
            <person name="Li W."/>
            <person name="Zhao G."/>
            <person name="Zhu H."/>
            <person name="Hu X."/>
            <person name="Ji K."/>
            <person name="Xiang X."/>
            <person name="Song Q."/>
            <person name="Yuan D."/>
            <person name="Jin S."/>
            <person name="Zhang L."/>
        </authorList>
    </citation>
    <scope>NUCLEOTIDE SEQUENCE [LARGE SCALE GENOMIC DNA]</scope>
    <source>
        <strain evidence="1">SQ_2022a</strain>
    </source>
</reference>
<proteinExistence type="predicted"/>
<evidence type="ECO:0000313" key="1">
    <source>
        <dbReference type="EMBL" id="KAI7996312.1"/>
    </source>
</evidence>
<sequence>MEFATKLPEPDTNARPGTRSLPFEIDLNETPPRETPAADEAAVAPAAEKDGVFCGEVLCASCGRAAEVKGDTVVCCGCGRGFHMRCLGTKEDQKSREWKCFKCLLSNGSEKLRSGVGFLDMNASPPREAEGEGFLEDVTSYGGGGGNRVQRREAEQNGDDKRHSLLDVTFTGHSLNPSVTTSNILHLENGFNLLKASRVVTQIPKSGFEDIVQCRQYRTSDLSSPRISSHCTPLAFHPETQSELYLEGLRECIHKKRGILGDGWHMEFVFCKNRCKTVAVYCAPDGSRFESMLDVAGHLGLLRNYRSLETEDISGGFALQKGLHSNRRRKEILRFHSSNNYRENQNAPKSSAVVGISSGIGIVGHQTGEFEISRSCMEADSMEHDSGFELFQDRFPLQFEDFFVLSLGKVDPRPSYHNTSQICPVGYRSCWHDKITGSIFVSEVIDGGDAGPIFEVRRYPCSTQPIPISPTVLFLRQKSDSDDGHSKVANDDSTTSGMDDDENLSIQMLLTEDNPPHLEDIDFQKTKSSTTESSCFPHRIVNIIPDGIRLGDSIGEFLVEGRSSSLVWEMASQTLVCACHEVFKRIDRLQFCCKHNMNGMNVKAADNIDSLSKFCYLSGPTDIPRLIQSNNEFDRYSEMLMKWLQHDRFGLDVEFVQEILEQLPGVHACSEYKFLNQRNQNSGSQTVRSGFLLSRRSNVQDGNSLSCKRPRKPLVEDSCLMKSLPLGKPLTAKLPAYLLGDVLQAWEFLWRFSEILSLEEPFSFQELENELLNPWLDTINPLDGTGNEIQNYGDVTLCTGAALRMAHSSMLKVVIGELLLKVAGYVDPNSDAGECKSKRGKKKDADHSLTSKKMKFDMLQINELTWPELARRYILVVLSMGGNLDSAEITCHESTKIFHCLQGDGGTLCGSLKGVAGMEADAQLLAEALKQVFGSSVKKFDFVRTDQDEYPAMSTPKMTEVNESEVPAWAQALEPVRKLPTNVGARIRKCVYDALTKNPPEWAKKIMEHSISKEVYKGNASGPTKRAIVSLLGEVSHKQLHPKPEKKDKVKSVHTVSDIIMKQCRIVLRRTAAEDEDKVFCNLLGRTLVNPNDNGDEGLLGYSAMVSRPLDFRTIDIRLAAGAYGGSHEAFLEDVREVWNNIRIAYADQSNLIDLANTLYQKFEELYEKEVLTLIQMFSGSANSLCLSNESEKEACDVLLRANESSLPKAPWDDGVCKVCGVDKDDDNVLLCDTCDSEYHTYCLNPPLARIPEGNWYCPSCVAGKSKSQGTFRGTQVRLCQKKRYRGELTRNFMESLSQLARTMESKEYWEFNIEERILLMKFLCDETLNSTILRDHLDHCGYTSLDLQQKLRFLSSEWKNLKIREEVLATNLEKANAVHNRVGELVPDVLASVLTKDGKLMGQLSNRSNSVSCCSGNFQHIEDVTRWNGLNDYNEQSCRSFSKNISEKSCASNRSQSFKRSDTIGPLLTPNQVPEGLVSSDVSGNQIAEHEHMFDGHHSSLQSDANALQANNLEMMSSLKHEISVLQDSMASLESEFQKVSVRKEFLGRDSAGRVYWVFGRPDTCSLLVVNGSMEVQQSKATAHGGPTESSSNLSSSQYGMLNLSSSRKPNTSSMYDTSAWVSYQSDAEIQGLVGWLRDGDARERELKEHILHWQSKLKDTINAGNHVQNEKQKQPSCLELPNGLKARDSNLLVTKAVTALEKKYGPCLGLEAIDISKKQGKKSKVTCEGKMYRCECLELIWPSRHHCLSCHKTCSSSEELESHSDGTCSASSPILENSKVNEDSRKGKMVAETPVKKRPDDNGIGRASKSEKNEIGSNLRKIREPECPFDLKEISAKFVTQNSLNELVRDVGLIGSGGTPSFVSNVSPYLSDPTLRLVPTKKNEANIANKSTDWENQLQQSMRGINDMNCDSNSNNFPRCVGNDKAETSKVERLISNSTNERDQFFSRRNKSPAHGVVNCCVIPESSLRRLVGRVSQILRQLKINLLDMDAALPEEALRPSMVHLEKRSAWRAFVKSAGSIYEMVQATIVLENMIKADYVKKDWWYWSSLTAAANISTLSALALRVYTLDAAIIFEKPTDSTETPKPGCETETPSNSDKTNNMKASKTLNDSTDCSKPKTRPNKRRKDSSG</sequence>
<protein>
    <submittedName>
        <fullName evidence="1">Methyl-CpG-binding domain-containing protein 9</fullName>
    </submittedName>
</protein>
<keyword evidence="2" id="KW-1185">Reference proteome</keyword>
<gene>
    <name evidence="1" type="ORF">LOK49_LG10G00400</name>
</gene>
<evidence type="ECO:0000313" key="2">
    <source>
        <dbReference type="Proteomes" id="UP001060215"/>
    </source>
</evidence>
<dbReference type="Proteomes" id="UP001060215">
    <property type="component" value="Chromosome 10"/>
</dbReference>
<comment type="caution">
    <text evidence="1">The sequence shown here is derived from an EMBL/GenBank/DDBJ whole genome shotgun (WGS) entry which is preliminary data.</text>
</comment>
<accession>A0ACC0G5G4</accession>